<keyword evidence="1 4" id="KW-0808">Transferase</keyword>
<dbReference type="GO" id="GO:0016747">
    <property type="term" value="F:acyltransferase activity, transferring groups other than amino-acyl groups"/>
    <property type="evidence" value="ECO:0007669"/>
    <property type="project" value="InterPro"/>
</dbReference>
<evidence type="ECO:0000259" key="3">
    <source>
        <dbReference type="PROSITE" id="PS51186"/>
    </source>
</evidence>
<dbReference type="SUPFAM" id="SSF55729">
    <property type="entry name" value="Acyl-CoA N-acyltransferases (Nat)"/>
    <property type="match status" value="1"/>
</dbReference>
<comment type="caution">
    <text evidence="4">The sequence shown here is derived from an EMBL/GenBank/DDBJ whole genome shotgun (WGS) entry which is preliminary data.</text>
</comment>
<dbReference type="InterPro" id="IPR000182">
    <property type="entry name" value="GNAT_dom"/>
</dbReference>
<gene>
    <name evidence="4" type="ORF">DTL42_22905</name>
</gene>
<feature type="domain" description="N-acetyltransferase" evidence="3">
    <location>
        <begin position="1"/>
        <end position="142"/>
    </location>
</feature>
<evidence type="ECO:0000256" key="2">
    <source>
        <dbReference type="ARBA" id="ARBA00023315"/>
    </source>
</evidence>
<dbReference type="EMBL" id="QPEX01000045">
    <property type="protein sequence ID" value="RCS41411.1"/>
    <property type="molecule type" value="Genomic_DNA"/>
</dbReference>
<dbReference type="CDD" id="cd04301">
    <property type="entry name" value="NAT_SF"/>
    <property type="match status" value="1"/>
</dbReference>
<evidence type="ECO:0000313" key="4">
    <source>
        <dbReference type="EMBL" id="RCS41411.1"/>
    </source>
</evidence>
<dbReference type="AlphaFoldDB" id="A0A368KKW1"/>
<sequence length="147" mass="17035">MIRAYHEQDLNDLLDIWWEASVIAHPFLTEEFLTQERENIPNIYLPIAETWVYEKQGKVVGFIALLGNEVGAIFVHPDHQKVGIGRSLMDKAVALRGMVELEVFVDNPNGRAFYEHYGFVMLEQKHHEATQQQVLRLRFNGRDTNSN</sequence>
<evidence type="ECO:0000256" key="1">
    <source>
        <dbReference type="ARBA" id="ARBA00022679"/>
    </source>
</evidence>
<dbReference type="PROSITE" id="PS51186">
    <property type="entry name" value="GNAT"/>
    <property type="match status" value="1"/>
</dbReference>
<organism evidence="4 5">
    <name type="scientific">Bremerella cremea</name>
    <dbReference type="NCBI Taxonomy" id="1031537"/>
    <lineage>
        <taxon>Bacteria</taxon>
        <taxon>Pseudomonadati</taxon>
        <taxon>Planctomycetota</taxon>
        <taxon>Planctomycetia</taxon>
        <taxon>Pirellulales</taxon>
        <taxon>Pirellulaceae</taxon>
        <taxon>Bremerella</taxon>
    </lineage>
</organism>
<reference evidence="4 5" key="1">
    <citation type="submission" date="2018-07" db="EMBL/GenBank/DDBJ databases">
        <title>Comparative genomes isolates from brazilian mangrove.</title>
        <authorList>
            <person name="De Araujo J.E."/>
            <person name="Taketani R.G."/>
            <person name="Silva M.C.P."/>
            <person name="Lourenco M.V."/>
            <person name="Oliveira V.M."/>
            <person name="Andreote F.D."/>
        </authorList>
    </citation>
    <scope>NUCLEOTIDE SEQUENCE [LARGE SCALE GENOMIC DNA]</scope>
    <source>
        <strain evidence="4 5">HEX PRIS-MGV</strain>
    </source>
</reference>
<proteinExistence type="predicted"/>
<accession>A0A368KKW1</accession>
<dbReference type="InterPro" id="IPR016181">
    <property type="entry name" value="Acyl_CoA_acyltransferase"/>
</dbReference>
<dbReference type="PANTHER" id="PTHR43800:SF1">
    <property type="entry name" value="PEPTIDYL-LYSINE N-ACETYLTRANSFERASE YJAB"/>
    <property type="match status" value="1"/>
</dbReference>
<dbReference type="RefSeq" id="WP_114372586.1">
    <property type="nucleotide sequence ID" value="NZ_QPEX01000045.1"/>
</dbReference>
<dbReference type="Gene3D" id="3.40.630.30">
    <property type="match status" value="1"/>
</dbReference>
<evidence type="ECO:0000313" key="5">
    <source>
        <dbReference type="Proteomes" id="UP000253562"/>
    </source>
</evidence>
<dbReference type="Proteomes" id="UP000253562">
    <property type="component" value="Unassembled WGS sequence"/>
</dbReference>
<dbReference type="PANTHER" id="PTHR43800">
    <property type="entry name" value="PEPTIDYL-LYSINE N-ACETYLTRANSFERASE YJAB"/>
    <property type="match status" value="1"/>
</dbReference>
<keyword evidence="2" id="KW-0012">Acyltransferase</keyword>
<dbReference type="OrthoDB" id="9789605at2"/>
<dbReference type="Pfam" id="PF13508">
    <property type="entry name" value="Acetyltransf_7"/>
    <property type="match status" value="1"/>
</dbReference>
<name>A0A368KKW1_9BACT</name>
<protein>
    <submittedName>
        <fullName evidence="4">GNAT family N-acetyltransferase</fullName>
    </submittedName>
</protein>